<dbReference type="InterPro" id="IPR001431">
    <property type="entry name" value="Pept_M16_Zn_BS"/>
</dbReference>
<keyword evidence="10" id="KW-0482">Metalloprotease</keyword>
<dbReference type="Proteomes" id="UP000182276">
    <property type="component" value="Unassembled WGS sequence"/>
</dbReference>
<evidence type="ECO:0000259" key="14">
    <source>
        <dbReference type="Pfam" id="PF22454"/>
    </source>
</evidence>
<dbReference type="AlphaFoldDB" id="A0A8D3Y165"/>
<dbReference type="EMBL" id="CP007511">
    <property type="protein sequence ID" value="AJE15333.1"/>
    <property type="molecule type" value="Genomic_DNA"/>
</dbReference>
<accession>A0A8D3Y165</accession>
<evidence type="ECO:0000313" key="19">
    <source>
        <dbReference type="Proteomes" id="UP000031271"/>
    </source>
</evidence>
<dbReference type="GeneID" id="77260218"/>
<dbReference type="RefSeq" id="WP_043220207.1">
    <property type="nucleotide sequence ID" value="NZ_CP007511.1"/>
</dbReference>
<evidence type="ECO:0000256" key="6">
    <source>
        <dbReference type="ARBA" id="ARBA00022723"/>
    </source>
</evidence>
<dbReference type="NCBIfam" id="TIGR02110">
    <property type="entry name" value="PQQ_syn_pqqF"/>
    <property type="match status" value="1"/>
</dbReference>
<evidence type="ECO:0000259" key="16">
    <source>
        <dbReference type="Pfam" id="PF22456"/>
    </source>
</evidence>
<evidence type="ECO:0000256" key="9">
    <source>
        <dbReference type="ARBA" id="ARBA00022905"/>
    </source>
</evidence>
<evidence type="ECO:0000256" key="2">
    <source>
        <dbReference type="ARBA" id="ARBA00004886"/>
    </source>
</evidence>
<dbReference type="Pfam" id="PF22454">
    <property type="entry name" value="PQQ_syn_pqqF_N_2"/>
    <property type="match status" value="1"/>
</dbReference>
<evidence type="ECO:0000259" key="13">
    <source>
        <dbReference type="Pfam" id="PF00675"/>
    </source>
</evidence>
<comment type="pathway">
    <text evidence="2">Cofactor biosynthesis; pyrroloquinoline quinone biosynthesis.</text>
</comment>
<dbReference type="EMBL" id="FNHO01000003">
    <property type="protein sequence ID" value="SDM27519.1"/>
    <property type="molecule type" value="Genomic_DNA"/>
</dbReference>
<evidence type="ECO:0000313" key="20">
    <source>
        <dbReference type="Proteomes" id="UP000182276"/>
    </source>
</evidence>
<keyword evidence="20" id="KW-1185">Reference proteome</keyword>
<evidence type="ECO:0000256" key="3">
    <source>
        <dbReference type="ARBA" id="ARBA00007261"/>
    </source>
</evidence>
<evidence type="ECO:0000256" key="12">
    <source>
        <dbReference type="ARBA" id="ARBA00030977"/>
    </source>
</evidence>
<keyword evidence="7" id="KW-0378">Hydrolase</keyword>
<evidence type="ECO:0000256" key="4">
    <source>
        <dbReference type="ARBA" id="ARBA00015088"/>
    </source>
</evidence>
<evidence type="ECO:0000313" key="17">
    <source>
        <dbReference type="EMBL" id="AJE15333.1"/>
    </source>
</evidence>
<dbReference type="Proteomes" id="UP000031271">
    <property type="component" value="Chromosome"/>
</dbReference>
<protein>
    <recommendedName>
        <fullName evidence="4">Coenzyme PQQ synthesis protein F</fullName>
    </recommendedName>
    <alternativeName>
        <fullName evidence="12">Pyrroloquinoline quinone biosynthesis protein F</fullName>
    </alternativeName>
</protein>
<feature type="domain" description="Coenzyme PQQ synthesis protein F-like C-terminal lobe" evidence="16">
    <location>
        <begin position="688"/>
        <end position="758"/>
    </location>
</feature>
<dbReference type="InterPro" id="IPR011844">
    <property type="entry name" value="PQQ_synth_PqqF"/>
</dbReference>
<keyword evidence="8" id="KW-0862">Zinc</keyword>
<feature type="domain" description="Peptidase M16 N-terminal" evidence="13">
    <location>
        <begin position="26"/>
        <end position="136"/>
    </location>
</feature>
<evidence type="ECO:0000259" key="15">
    <source>
        <dbReference type="Pfam" id="PF22455"/>
    </source>
</evidence>
<keyword evidence="9" id="KW-0884">PQQ biosynthesis</keyword>
<dbReference type="GO" id="GO:0006508">
    <property type="term" value="P:proteolysis"/>
    <property type="evidence" value="ECO:0007669"/>
    <property type="project" value="UniProtKB-KW"/>
</dbReference>
<feature type="domain" description="Coenzyme PQQ synthesis protein F N-terminal lobe" evidence="14">
    <location>
        <begin position="253"/>
        <end position="373"/>
    </location>
</feature>
<dbReference type="InterPro" id="IPR011249">
    <property type="entry name" value="Metalloenz_LuxS/M16"/>
</dbReference>
<keyword evidence="5" id="KW-0645">Protease</keyword>
<evidence type="ECO:0000256" key="5">
    <source>
        <dbReference type="ARBA" id="ARBA00022670"/>
    </source>
</evidence>
<feature type="domain" description="Coenzyme PQQ synthesis protein F C-terminal lobe" evidence="15">
    <location>
        <begin position="479"/>
        <end position="618"/>
    </location>
</feature>
<comment type="similarity">
    <text evidence="3">Belongs to the peptidase M16 family.</text>
</comment>
<reference evidence="17 19" key="3">
    <citation type="journal article" name="Genome Announc.">
        <title>Complete Genome Sequence of Pseudomonas balearica DSM 6083T.</title>
        <authorList>
            <person name="Bennasar-Figueras A."/>
            <person name="Salva-Serra F."/>
            <person name="Jaen-Luchoro D."/>
            <person name="Segui C."/>
            <person name="Aliaga F."/>
            <person name="Busquets A."/>
            <person name="Gomila M."/>
            <person name="Moore E.R."/>
            <person name="Lalucat J."/>
        </authorList>
    </citation>
    <scope>NUCLEOTIDE SEQUENCE [LARGE SCALE GENOMIC DNA]</scope>
    <source>
        <strain evidence="19">DSM 6083</strain>
        <strain evidence="17">DSM6083</strain>
    </source>
</reference>
<comment type="cofactor">
    <cofactor evidence="1">
        <name>Zn(2+)</name>
        <dbReference type="ChEBI" id="CHEBI:29105"/>
    </cofactor>
</comment>
<dbReference type="KEGG" id="pbm:CL52_09855"/>
<sequence>MNAFDPSAAPESFVTASGLKVGLLALPPGSQAAALVRVAGGAHDAPTRYPGLAHFLEHLLFLGSEAYAVDDSLMAFVQGCGGQLNASTRERHTDFFFQVRQEDFEQALRRLLDMLARPLLDRAAQAREREVLQAEFLARGRDTETLCDAALGTALADPHPFGGFHAGNRETLPVESTDFQAALTDYHRRFYNSGALELLVATALPRRDLEQLLQAPQCHVPSAPAESTAPRLPRLAFRSDWSRRLQVAHEPSRLLLAYALDEVRGSLDGALDYLACALTSEADGSLIAALRARRWCEGLAMRVPYLHRGQSVVVLDLRLSEQGHAQRPGVVALVSSWLAFFARHGAAAAAWDEYQRVRQRSLVGMEPLLRLRYWIEAGSRMRSPEQLQPALGELLAHMVGTGPTLLTCDERPCPAAGGEGFVLRLADEPLPAATTLPVVDWQLPKANPWLRDPAPNTAQPPLPTALRWLGRDGSDAYGQGALYLSWQFAKAPSIGLALAVEAALRERRWAARQAGVEILFEDLGTAWSLGLVGFAPALPLIAADLLPRLESLGPASLSEAQARAARACELNGQELLVRQLWNRLPRLLGIADLATQPGACDPGSLDAAWNEARWQALAFGLGSGQQAALATALAAAPGRSAERPNAPVPVLRARHWWSFGQPGEEAAVVLFCPLPTRDVATEAAWRTLAQTMEAPFFRRLRSELQLGYAVLCGFRQFGTQAGMLFVVQSPKSSAAEILGHIEAFLAQFAAELPGLARTKSPAEGGAVSSIPLRRRAEQTWQACLAGLDPDHPQQVIEAMARVDRAELARQLQLLRTSQARWQVVSNAASLF</sequence>
<evidence type="ECO:0000313" key="18">
    <source>
        <dbReference type="EMBL" id="SDM27519.1"/>
    </source>
</evidence>
<dbReference type="SUPFAM" id="SSF63411">
    <property type="entry name" value="LuxS/MPP-like metallohydrolase"/>
    <property type="match status" value="3"/>
</dbReference>
<dbReference type="PANTHER" id="PTHR43690:SF18">
    <property type="entry name" value="INSULIN-DEGRADING ENZYME-RELATED"/>
    <property type="match status" value="1"/>
</dbReference>
<dbReference type="PANTHER" id="PTHR43690">
    <property type="entry name" value="NARDILYSIN"/>
    <property type="match status" value="1"/>
</dbReference>
<proteinExistence type="inferred from homology"/>
<evidence type="ECO:0000256" key="11">
    <source>
        <dbReference type="ARBA" id="ARBA00024932"/>
    </source>
</evidence>
<evidence type="ECO:0000256" key="7">
    <source>
        <dbReference type="ARBA" id="ARBA00022801"/>
    </source>
</evidence>
<reference evidence="18 20" key="2">
    <citation type="submission" date="2016-10" db="EMBL/GenBank/DDBJ databases">
        <authorList>
            <person name="Varghese N."/>
            <person name="Submissions S."/>
        </authorList>
    </citation>
    <scope>NUCLEOTIDE SEQUENCE [LARGE SCALE GENOMIC DNA]</scope>
    <source>
        <strain evidence="18 20">DSM 6083</strain>
    </source>
</reference>
<dbReference type="InterPro" id="IPR050626">
    <property type="entry name" value="Peptidase_M16"/>
</dbReference>
<dbReference type="Pfam" id="PF00675">
    <property type="entry name" value="Peptidase_M16"/>
    <property type="match status" value="1"/>
</dbReference>
<reference evidence="19" key="1">
    <citation type="submission" date="2014-03" db="EMBL/GenBank/DDBJ databases">
        <title>Complete genome of Pseudomonas balearica DSM 6083T, a sewage water isolate from an enrichment with 2-methylnaphthalene.</title>
        <authorList>
            <person name="Salva-Serra F."/>
            <person name="Jaen-Luchoro D."/>
            <person name="Busquets A."/>
            <person name="Pena A."/>
            <person name="Gomila M."/>
            <person name="Bosch R."/>
            <person name="Nogales B."/>
            <person name="Garcia-Valdes E."/>
            <person name="Lalucat J."/>
            <person name="Bennasar A."/>
        </authorList>
    </citation>
    <scope>NUCLEOTIDE SEQUENCE [LARGE SCALE GENOMIC DNA]</scope>
    <source>
        <strain evidence="19">DSM 6083</strain>
    </source>
</reference>
<dbReference type="UniPathway" id="UPA00539"/>
<organism evidence="17 19">
    <name type="scientific">Stutzerimonas balearica DSM 6083</name>
    <dbReference type="NCBI Taxonomy" id="1123016"/>
    <lineage>
        <taxon>Bacteria</taxon>
        <taxon>Pseudomonadati</taxon>
        <taxon>Pseudomonadota</taxon>
        <taxon>Gammaproteobacteria</taxon>
        <taxon>Pseudomonadales</taxon>
        <taxon>Pseudomonadaceae</taxon>
        <taxon>Stutzerimonas</taxon>
    </lineage>
</organism>
<comment type="function">
    <text evidence="11">Required for coenzyme pyrroloquinoline quinone (PQQ) biosynthesis. It is thought that this protein is a protease that cleaves peptides bond in a small peptide (gene pqqA), providing the glutamate and tyrosine residues which are necessary for the synthesis of PQQ.</text>
</comment>
<dbReference type="Pfam" id="PF22456">
    <property type="entry name" value="PqqF-like_C_4"/>
    <property type="match status" value="1"/>
</dbReference>
<evidence type="ECO:0000256" key="1">
    <source>
        <dbReference type="ARBA" id="ARBA00001947"/>
    </source>
</evidence>
<dbReference type="PROSITE" id="PS00143">
    <property type="entry name" value="INSULINASE"/>
    <property type="match status" value="1"/>
</dbReference>
<dbReference type="Pfam" id="PF22455">
    <property type="entry name" value="PqqF_C_3"/>
    <property type="match status" value="1"/>
</dbReference>
<dbReference type="InterPro" id="IPR054740">
    <property type="entry name" value="PqqF_N_2"/>
</dbReference>
<evidence type="ECO:0000256" key="10">
    <source>
        <dbReference type="ARBA" id="ARBA00023049"/>
    </source>
</evidence>
<gene>
    <name evidence="17" type="ORF">CL52_09855</name>
    <name evidence="18" type="ORF">SAMN05660875_103401</name>
</gene>
<keyword evidence="6" id="KW-0479">Metal-binding</keyword>
<dbReference type="Gene3D" id="3.30.830.10">
    <property type="entry name" value="Metalloenzyme, LuxS/M16 peptidase-like"/>
    <property type="match status" value="3"/>
</dbReference>
<evidence type="ECO:0000256" key="8">
    <source>
        <dbReference type="ARBA" id="ARBA00022833"/>
    </source>
</evidence>
<dbReference type="InterPro" id="IPR054734">
    <property type="entry name" value="PqqF-like_C_4"/>
</dbReference>
<dbReference type="InterPro" id="IPR011765">
    <property type="entry name" value="Pept_M16_N"/>
</dbReference>
<dbReference type="GO" id="GO:0004222">
    <property type="term" value="F:metalloendopeptidase activity"/>
    <property type="evidence" value="ECO:0007669"/>
    <property type="project" value="InterPro"/>
</dbReference>
<dbReference type="InterPro" id="IPR054733">
    <property type="entry name" value="PqqF_C_3"/>
</dbReference>
<dbReference type="GO" id="GO:0018189">
    <property type="term" value="P:pyrroloquinoline quinone biosynthetic process"/>
    <property type="evidence" value="ECO:0007669"/>
    <property type="project" value="UniProtKB-UniPathway"/>
</dbReference>
<dbReference type="GO" id="GO:0008270">
    <property type="term" value="F:zinc ion binding"/>
    <property type="evidence" value="ECO:0007669"/>
    <property type="project" value="InterPro"/>
</dbReference>
<name>A0A8D3Y165_9GAMM</name>